<dbReference type="PANTHER" id="PTHR43831:SF1">
    <property type="entry name" value="ISOBUTYRYL-COA DEHYDROGENASE, MITOCHONDRIAL"/>
    <property type="match status" value="1"/>
</dbReference>
<dbReference type="InterPro" id="IPR052547">
    <property type="entry name" value="Mito_Isobutyryl-CoADH"/>
</dbReference>
<evidence type="ECO:0000313" key="7">
    <source>
        <dbReference type="EMBL" id="GDY48517.1"/>
    </source>
</evidence>
<organism evidence="7 8">
    <name type="scientific">Streptomyces antimycoticus</name>
    <dbReference type="NCBI Taxonomy" id="68175"/>
    <lineage>
        <taxon>Bacteria</taxon>
        <taxon>Bacillati</taxon>
        <taxon>Actinomycetota</taxon>
        <taxon>Actinomycetes</taxon>
        <taxon>Kitasatosporales</taxon>
        <taxon>Streptomycetaceae</taxon>
        <taxon>Streptomyces</taxon>
        <taxon>Streptomyces violaceusniger group</taxon>
    </lineage>
</organism>
<dbReference type="PANTHER" id="PTHR43831">
    <property type="entry name" value="ISOBUTYRYL-COA DEHYDROGENASE"/>
    <property type="match status" value="1"/>
</dbReference>
<dbReference type="SUPFAM" id="SSF47203">
    <property type="entry name" value="Acyl-CoA dehydrogenase C-terminal domain-like"/>
    <property type="match status" value="1"/>
</dbReference>
<dbReference type="GO" id="GO:0016627">
    <property type="term" value="F:oxidoreductase activity, acting on the CH-CH group of donors"/>
    <property type="evidence" value="ECO:0007669"/>
    <property type="project" value="InterPro"/>
</dbReference>
<protein>
    <submittedName>
        <fullName evidence="7">Acyl-CoA dehydrogenase</fullName>
    </submittedName>
</protein>
<sequence length="462" mass="47258">MLRPPGSASAAPITTPPGTGPPRAHHSVRHTAAAAPRTTTTADATATPETLVTSTTDRTHRPTALPPLDLDRLPALTAALAARAPAHDRDASFPAEGVALVHEAGLLTATVATRHGGPGAGLADTARILRALGAGDPAVALVAAMTLFVHAAEARTPGWPATVYGDLLAESAAGPALVNALRVEPELGSPIRGGLPATTARRDGGHWLLTGRKMYSTGAIGLSRMLVFARTEPGDGEPVRVGSFIVRTDSPGLTVEPTWDHVGLRASRSDDVVLDSVPVPADDVIGLTEPGDTPGARPDPVTGAWNALGLTALYLGVAGAARDWLTGFLHERVPTALGAPLATLPRFQSAVGEIETALIGADTLVDALAARVDAGDPEAVEQAGVAKVLGTRAAITAVDQALTLTGNHGLTHANPLQRHYRDVLCSRVHTPQDDSVLTATGRAALARRCTSAASNPPASKGN</sequence>
<dbReference type="InterPro" id="IPR006091">
    <property type="entry name" value="Acyl-CoA_Oxase/DH_mid-dom"/>
</dbReference>
<dbReference type="GO" id="GO:0050660">
    <property type="term" value="F:flavin adenine dinucleotide binding"/>
    <property type="evidence" value="ECO:0007669"/>
    <property type="project" value="InterPro"/>
</dbReference>
<dbReference type="Gene3D" id="1.10.540.10">
    <property type="entry name" value="Acyl-CoA dehydrogenase/oxidase, N-terminal domain"/>
    <property type="match status" value="1"/>
</dbReference>
<dbReference type="InterPro" id="IPR013786">
    <property type="entry name" value="AcylCoA_DH/ox_N"/>
</dbReference>
<feature type="domain" description="Acyl-CoA dehydrogenase C-terminal" evidence="6">
    <location>
        <begin position="309"/>
        <end position="430"/>
    </location>
</feature>
<feature type="compositionally biased region" description="Low complexity" evidence="3">
    <location>
        <begin position="31"/>
        <end position="47"/>
    </location>
</feature>
<feature type="domain" description="Acyl-CoA oxidase/dehydrogenase middle" evidence="4">
    <location>
        <begin position="184"/>
        <end position="277"/>
    </location>
</feature>
<evidence type="ECO:0000256" key="1">
    <source>
        <dbReference type="ARBA" id="ARBA00022630"/>
    </source>
</evidence>
<dbReference type="Pfam" id="PF02771">
    <property type="entry name" value="Acyl-CoA_dh_N"/>
    <property type="match status" value="1"/>
</dbReference>
<dbReference type="Pfam" id="PF08028">
    <property type="entry name" value="Acyl-CoA_dh_2"/>
    <property type="match status" value="1"/>
</dbReference>
<evidence type="ECO:0000256" key="2">
    <source>
        <dbReference type="ARBA" id="ARBA00023002"/>
    </source>
</evidence>
<feature type="region of interest" description="Disordered" evidence="3">
    <location>
        <begin position="1"/>
        <end position="70"/>
    </location>
</feature>
<dbReference type="EMBL" id="BJHV01000001">
    <property type="protein sequence ID" value="GDY48517.1"/>
    <property type="molecule type" value="Genomic_DNA"/>
</dbReference>
<evidence type="ECO:0000259" key="5">
    <source>
        <dbReference type="Pfam" id="PF02771"/>
    </source>
</evidence>
<keyword evidence="2" id="KW-0560">Oxidoreductase</keyword>
<dbReference type="InterPro" id="IPR013107">
    <property type="entry name" value="Acyl-CoA_DH_C"/>
</dbReference>
<dbReference type="Proteomes" id="UP000299290">
    <property type="component" value="Unassembled WGS sequence"/>
</dbReference>
<evidence type="ECO:0000259" key="6">
    <source>
        <dbReference type="Pfam" id="PF08028"/>
    </source>
</evidence>
<dbReference type="Gene3D" id="2.40.110.10">
    <property type="entry name" value="Butyryl-CoA Dehydrogenase, subunit A, domain 2"/>
    <property type="match status" value="1"/>
</dbReference>
<accession>A0A4D4KQ11</accession>
<proteinExistence type="predicted"/>
<feature type="domain" description="Acyl-CoA dehydrogenase/oxidase N-terminal" evidence="5">
    <location>
        <begin position="79"/>
        <end position="145"/>
    </location>
</feature>
<dbReference type="SUPFAM" id="SSF56645">
    <property type="entry name" value="Acyl-CoA dehydrogenase NM domain-like"/>
    <property type="match status" value="1"/>
</dbReference>
<feature type="compositionally biased region" description="Low complexity" evidence="3">
    <location>
        <begin position="1"/>
        <end position="13"/>
    </location>
</feature>
<evidence type="ECO:0000259" key="4">
    <source>
        <dbReference type="Pfam" id="PF02770"/>
    </source>
</evidence>
<keyword evidence="1" id="KW-0285">Flavoprotein</keyword>
<gene>
    <name evidence="7" type="primary">acd_5</name>
    <name evidence="7" type="ORF">SANT12839_093990</name>
</gene>
<evidence type="ECO:0000313" key="8">
    <source>
        <dbReference type="Proteomes" id="UP000299290"/>
    </source>
</evidence>
<dbReference type="InterPro" id="IPR036250">
    <property type="entry name" value="AcylCo_DH-like_C"/>
</dbReference>
<name>A0A4D4KQ11_9ACTN</name>
<dbReference type="AlphaFoldDB" id="A0A4D4KQ11"/>
<keyword evidence="8" id="KW-1185">Reference proteome</keyword>
<comment type="caution">
    <text evidence="7">The sequence shown here is derived from an EMBL/GenBank/DDBJ whole genome shotgun (WGS) entry which is preliminary data.</text>
</comment>
<evidence type="ECO:0000256" key="3">
    <source>
        <dbReference type="SAM" id="MobiDB-lite"/>
    </source>
</evidence>
<dbReference type="InterPro" id="IPR009100">
    <property type="entry name" value="AcylCoA_DH/oxidase_NM_dom_sf"/>
</dbReference>
<dbReference type="CDD" id="cd00567">
    <property type="entry name" value="ACAD"/>
    <property type="match status" value="1"/>
</dbReference>
<dbReference type="Gene3D" id="1.20.140.10">
    <property type="entry name" value="Butyryl-CoA Dehydrogenase, subunit A, domain 3"/>
    <property type="match status" value="1"/>
</dbReference>
<dbReference type="InterPro" id="IPR046373">
    <property type="entry name" value="Acyl-CoA_Oxase/DH_mid-dom_sf"/>
</dbReference>
<dbReference type="InterPro" id="IPR037069">
    <property type="entry name" value="AcylCoA_DH/ox_N_sf"/>
</dbReference>
<dbReference type="Pfam" id="PF02770">
    <property type="entry name" value="Acyl-CoA_dh_M"/>
    <property type="match status" value="1"/>
</dbReference>
<reference evidence="7 8" key="1">
    <citation type="journal article" date="2020" name="Int. J. Syst. Evol. Microbiol.">
        <title>Reclassification of Streptomyces castelarensis and Streptomyces sporoclivatus as later heterotypic synonyms of Streptomyces antimycoticus.</title>
        <authorList>
            <person name="Komaki H."/>
            <person name="Tamura T."/>
        </authorList>
    </citation>
    <scope>NUCLEOTIDE SEQUENCE [LARGE SCALE GENOMIC DNA]</scope>
    <source>
        <strain evidence="7 8">NBRC 12839</strain>
    </source>
</reference>